<reference evidence="6" key="1">
    <citation type="submission" date="2020-05" db="EMBL/GenBank/DDBJ databases">
        <authorList>
            <person name="Chiriac C."/>
            <person name="Salcher M."/>
            <person name="Ghai R."/>
            <person name="Kavagutti S V."/>
        </authorList>
    </citation>
    <scope>NUCLEOTIDE SEQUENCE</scope>
</reference>
<dbReference type="GO" id="GO:0030170">
    <property type="term" value="F:pyridoxal phosphate binding"/>
    <property type="evidence" value="ECO:0007669"/>
    <property type="project" value="InterPro"/>
</dbReference>
<dbReference type="Gene3D" id="3.40.640.10">
    <property type="entry name" value="Type I PLP-dependent aspartate aminotransferase-like (Major domain)"/>
    <property type="match status" value="1"/>
</dbReference>
<dbReference type="PANTHER" id="PTHR42832:SF1">
    <property type="entry name" value="GLUTAMATE-PYRUVATE AMINOTRANSFERASE ALAC"/>
    <property type="match status" value="1"/>
</dbReference>
<evidence type="ECO:0000313" key="7">
    <source>
        <dbReference type="EMBL" id="CAB4862463.1"/>
    </source>
</evidence>
<sequence length="402" mass="44021">MDFRRINDLPPYVFAAINDLKAAARKEGRDVIDMGFGNPDLPSPDVAVEKLAEAVRNPKNHRYSASRGIPPLRLAISNLYERKFGVSIDPDTEVVATIGAKEGLSHLMWVLLGPDDSAIVPSPSYPIHIYAPLFAGAQVHQVRMIDPSLEGQGAPSPGDAFFEGLLTAWDEAWPKPRVIVASFPHNPTTACVDLAFMERLVAFALEHEVVVVHDFAYADIGFDGYQPPSILQVDGAKECAVELYTLTKSFSMAGWRSGFLVGNAEIVAALTKLKSYLDYGTFQPIQIASIVAMNEVPDYPKEICDIYQQRRNALCEGLTRIGWDVVPPQGTMFVWAPIPEAYKDMGSLELSKFLVREADVATSPGVGFGPGGDGHVRFALIENEQRIAQSIRNLKKALPKLG</sequence>
<dbReference type="Pfam" id="PF00155">
    <property type="entry name" value="Aminotran_1_2"/>
    <property type="match status" value="1"/>
</dbReference>
<keyword evidence="3" id="KW-0808">Transferase</keyword>
<dbReference type="AlphaFoldDB" id="A0A6J6ZIY1"/>
<dbReference type="InterPro" id="IPR015424">
    <property type="entry name" value="PyrdxlP-dep_Trfase"/>
</dbReference>
<dbReference type="InterPro" id="IPR015421">
    <property type="entry name" value="PyrdxlP-dep_Trfase_major"/>
</dbReference>
<evidence type="ECO:0000313" key="8">
    <source>
        <dbReference type="EMBL" id="CAB5029925.1"/>
    </source>
</evidence>
<dbReference type="GO" id="GO:0008483">
    <property type="term" value="F:transaminase activity"/>
    <property type="evidence" value="ECO:0007669"/>
    <property type="project" value="UniProtKB-KW"/>
</dbReference>
<evidence type="ECO:0000259" key="5">
    <source>
        <dbReference type="Pfam" id="PF00155"/>
    </source>
</evidence>
<dbReference type="InterPro" id="IPR015422">
    <property type="entry name" value="PyrdxlP-dep_Trfase_small"/>
</dbReference>
<evidence type="ECO:0000256" key="3">
    <source>
        <dbReference type="ARBA" id="ARBA00022679"/>
    </source>
</evidence>
<dbReference type="SUPFAM" id="SSF53383">
    <property type="entry name" value="PLP-dependent transferases"/>
    <property type="match status" value="1"/>
</dbReference>
<evidence type="ECO:0000256" key="4">
    <source>
        <dbReference type="ARBA" id="ARBA00022898"/>
    </source>
</evidence>
<name>A0A6J6ZIY1_9ZZZZ</name>
<dbReference type="InterPro" id="IPR004839">
    <property type="entry name" value="Aminotransferase_I/II_large"/>
</dbReference>
<dbReference type="EMBL" id="CAFBPM010000019">
    <property type="protein sequence ID" value="CAB5029925.1"/>
    <property type="molecule type" value="Genomic_DNA"/>
</dbReference>
<evidence type="ECO:0000256" key="1">
    <source>
        <dbReference type="ARBA" id="ARBA00001933"/>
    </source>
</evidence>
<dbReference type="InterPro" id="IPR050881">
    <property type="entry name" value="LL-DAP_aminotransferase"/>
</dbReference>
<organism evidence="6">
    <name type="scientific">freshwater metagenome</name>
    <dbReference type="NCBI Taxonomy" id="449393"/>
    <lineage>
        <taxon>unclassified sequences</taxon>
        <taxon>metagenomes</taxon>
        <taxon>ecological metagenomes</taxon>
    </lineage>
</organism>
<evidence type="ECO:0000313" key="6">
    <source>
        <dbReference type="EMBL" id="CAB4821582.1"/>
    </source>
</evidence>
<dbReference type="CDD" id="cd00609">
    <property type="entry name" value="AAT_like"/>
    <property type="match status" value="1"/>
</dbReference>
<feature type="domain" description="Aminotransferase class I/classII large" evidence="5">
    <location>
        <begin position="30"/>
        <end position="381"/>
    </location>
</feature>
<protein>
    <submittedName>
        <fullName evidence="6">Unannotated protein</fullName>
    </submittedName>
</protein>
<accession>A0A6J6ZIY1</accession>
<evidence type="ECO:0000256" key="2">
    <source>
        <dbReference type="ARBA" id="ARBA00022576"/>
    </source>
</evidence>
<gene>
    <name evidence="6" type="ORF">UFOPK3164_00451</name>
    <name evidence="7" type="ORF">UFOPK3427_00274</name>
    <name evidence="8" type="ORF">UFOPK4112_01531</name>
</gene>
<dbReference type="EMBL" id="CAFBLT010000001">
    <property type="protein sequence ID" value="CAB4862463.1"/>
    <property type="molecule type" value="Genomic_DNA"/>
</dbReference>
<keyword evidence="4" id="KW-0663">Pyridoxal phosphate</keyword>
<dbReference type="PANTHER" id="PTHR42832">
    <property type="entry name" value="AMINO ACID AMINOTRANSFERASE"/>
    <property type="match status" value="1"/>
</dbReference>
<dbReference type="InterPro" id="IPR001917">
    <property type="entry name" value="Aminotrans_II_pyridoxalP_BS"/>
</dbReference>
<dbReference type="Gene3D" id="3.90.1150.10">
    <property type="entry name" value="Aspartate Aminotransferase, domain 1"/>
    <property type="match status" value="1"/>
</dbReference>
<proteinExistence type="predicted"/>
<comment type="cofactor">
    <cofactor evidence="1">
        <name>pyridoxal 5'-phosphate</name>
        <dbReference type="ChEBI" id="CHEBI:597326"/>
    </cofactor>
</comment>
<keyword evidence="2" id="KW-0032">Aminotransferase</keyword>
<dbReference type="EMBL" id="CAFABE010000013">
    <property type="protein sequence ID" value="CAB4821582.1"/>
    <property type="molecule type" value="Genomic_DNA"/>
</dbReference>
<dbReference type="PROSITE" id="PS00599">
    <property type="entry name" value="AA_TRANSFER_CLASS_2"/>
    <property type="match status" value="1"/>
</dbReference>